<feature type="transmembrane region" description="Helical" evidence="8">
    <location>
        <begin position="110"/>
        <end position="129"/>
    </location>
</feature>
<evidence type="ECO:0000313" key="10">
    <source>
        <dbReference type="EMBL" id="MEV5508830.1"/>
    </source>
</evidence>
<keyword evidence="7" id="KW-0046">Antibiotic resistance</keyword>
<dbReference type="SUPFAM" id="SSF103473">
    <property type="entry name" value="MFS general substrate transporter"/>
    <property type="match status" value="1"/>
</dbReference>
<dbReference type="CDD" id="cd17321">
    <property type="entry name" value="MFS_MMR_MDR_like"/>
    <property type="match status" value="1"/>
</dbReference>
<evidence type="ECO:0000256" key="8">
    <source>
        <dbReference type="SAM" id="Phobius"/>
    </source>
</evidence>
<dbReference type="InterPro" id="IPR020846">
    <property type="entry name" value="MFS_dom"/>
</dbReference>
<protein>
    <submittedName>
        <fullName evidence="10">MFS transporter</fullName>
    </submittedName>
</protein>
<feature type="transmembrane region" description="Helical" evidence="8">
    <location>
        <begin position="355"/>
        <end position="378"/>
    </location>
</feature>
<feature type="transmembrane region" description="Helical" evidence="8">
    <location>
        <begin position="399"/>
        <end position="418"/>
    </location>
</feature>
<feature type="transmembrane region" description="Helical" evidence="8">
    <location>
        <begin position="12"/>
        <end position="36"/>
    </location>
</feature>
<feature type="transmembrane region" description="Helical" evidence="8">
    <location>
        <begin position="202"/>
        <end position="221"/>
    </location>
</feature>
<feature type="transmembrane region" description="Helical" evidence="8">
    <location>
        <begin position="266"/>
        <end position="290"/>
    </location>
</feature>
<evidence type="ECO:0000256" key="1">
    <source>
        <dbReference type="ARBA" id="ARBA00004651"/>
    </source>
</evidence>
<organism evidence="10 11">
    <name type="scientific">Streptomyces orinoci</name>
    <name type="common">Streptoverticillium orinoci</name>
    <dbReference type="NCBI Taxonomy" id="67339"/>
    <lineage>
        <taxon>Bacteria</taxon>
        <taxon>Bacillati</taxon>
        <taxon>Actinomycetota</taxon>
        <taxon>Actinomycetes</taxon>
        <taxon>Kitasatosporales</taxon>
        <taxon>Streptomycetaceae</taxon>
        <taxon>Streptomyces</taxon>
    </lineage>
</organism>
<keyword evidence="5 8" id="KW-1133">Transmembrane helix</keyword>
<comment type="caution">
    <text evidence="10">The sequence shown here is derived from an EMBL/GenBank/DDBJ whole genome shotgun (WGS) entry which is preliminary data.</text>
</comment>
<dbReference type="RefSeq" id="WP_109284596.1">
    <property type="nucleotide sequence ID" value="NZ_JBFAUK010000016.1"/>
</dbReference>
<accession>A0ABV3K1D6</accession>
<dbReference type="EMBL" id="JBFAUK010000016">
    <property type="protein sequence ID" value="MEV5508830.1"/>
    <property type="molecule type" value="Genomic_DNA"/>
</dbReference>
<evidence type="ECO:0000259" key="9">
    <source>
        <dbReference type="PROSITE" id="PS50850"/>
    </source>
</evidence>
<dbReference type="PROSITE" id="PS50850">
    <property type="entry name" value="MFS"/>
    <property type="match status" value="1"/>
</dbReference>
<evidence type="ECO:0000256" key="6">
    <source>
        <dbReference type="ARBA" id="ARBA00023136"/>
    </source>
</evidence>
<dbReference type="Proteomes" id="UP001552594">
    <property type="component" value="Unassembled WGS sequence"/>
</dbReference>
<feature type="transmembrane region" description="Helical" evidence="8">
    <location>
        <begin position="329"/>
        <end position="349"/>
    </location>
</feature>
<evidence type="ECO:0000256" key="5">
    <source>
        <dbReference type="ARBA" id="ARBA00022989"/>
    </source>
</evidence>
<dbReference type="InterPro" id="IPR036259">
    <property type="entry name" value="MFS_trans_sf"/>
</dbReference>
<keyword evidence="2" id="KW-0813">Transport</keyword>
<proteinExistence type="predicted"/>
<feature type="transmembrane region" description="Helical" evidence="8">
    <location>
        <begin position="48"/>
        <end position="70"/>
    </location>
</feature>
<dbReference type="PRINTS" id="PR01036">
    <property type="entry name" value="TCRTETB"/>
</dbReference>
<dbReference type="PANTHER" id="PTHR42718:SF46">
    <property type="entry name" value="BLR6921 PROTEIN"/>
    <property type="match status" value="1"/>
</dbReference>
<dbReference type="Gene3D" id="1.20.1250.20">
    <property type="entry name" value="MFS general substrate transporter like domains"/>
    <property type="match status" value="1"/>
</dbReference>
<evidence type="ECO:0000256" key="3">
    <source>
        <dbReference type="ARBA" id="ARBA00022475"/>
    </source>
</evidence>
<keyword evidence="3" id="KW-1003">Cell membrane</keyword>
<dbReference type="PANTHER" id="PTHR42718">
    <property type="entry name" value="MAJOR FACILITATOR SUPERFAMILY MULTIDRUG TRANSPORTER MFSC"/>
    <property type="match status" value="1"/>
</dbReference>
<dbReference type="Pfam" id="PF07690">
    <property type="entry name" value="MFS_1"/>
    <property type="match status" value="1"/>
</dbReference>
<reference evidence="10 11" key="1">
    <citation type="submission" date="2024-06" db="EMBL/GenBank/DDBJ databases">
        <title>The Natural Products Discovery Center: Release of the First 8490 Sequenced Strains for Exploring Actinobacteria Biosynthetic Diversity.</title>
        <authorList>
            <person name="Kalkreuter E."/>
            <person name="Kautsar S.A."/>
            <person name="Yang D."/>
            <person name="Bader C.D."/>
            <person name="Teijaro C.N."/>
            <person name="Fluegel L."/>
            <person name="Davis C.M."/>
            <person name="Simpson J.R."/>
            <person name="Lauterbach L."/>
            <person name="Steele A.D."/>
            <person name="Gui C."/>
            <person name="Meng S."/>
            <person name="Li G."/>
            <person name="Viehrig K."/>
            <person name="Ye F."/>
            <person name="Su P."/>
            <person name="Kiefer A.F."/>
            <person name="Nichols A."/>
            <person name="Cepeda A.J."/>
            <person name="Yan W."/>
            <person name="Fan B."/>
            <person name="Jiang Y."/>
            <person name="Adhikari A."/>
            <person name="Zheng C.-J."/>
            <person name="Schuster L."/>
            <person name="Cowan T.M."/>
            <person name="Smanski M.J."/>
            <person name="Chevrette M.G."/>
            <person name="De Carvalho L.P.S."/>
            <person name="Shen B."/>
        </authorList>
    </citation>
    <scope>NUCLEOTIDE SEQUENCE [LARGE SCALE GENOMIC DNA]</scope>
    <source>
        <strain evidence="10 11">NPDC052347</strain>
    </source>
</reference>
<dbReference type="InterPro" id="IPR011701">
    <property type="entry name" value="MFS"/>
</dbReference>
<feature type="transmembrane region" description="Helical" evidence="8">
    <location>
        <begin position="82"/>
        <end position="104"/>
    </location>
</feature>
<sequence>MATGSPARGRAILGVACAGMFMTQLDSTLVNVALGAVKSEFSAPTTTVTWVVDAYLVTFAASLLGLGVLGDRLGRKRTYLTGLALFAATSAGCTLVPGIGWLIALRAGQGVAAACVLVTSLAVLLDWFAAEDRPRVIGWWAAVAGISLAVGPVLGGVIVDGLGWRWVFWLHAPVALLGLALGPRTLRESYGPRRPLDWRGQLLAAAALASLTWGITTGAGSGWTRPLPLLLLTLAPLLAGAFVLVESRSTAPLVPLHLFRSHRFAATNLAAALVSFGTMGLLFLISAYMVQIAVGSATAAGLSIVPLFVAHGLASPFSGTLQKRWGSRIVTAVGCALAAASTWCVAASLGNRPVMTVALLTCGAGVGVGMSALVAAAVAAAPADAAGLASGLNNTARQMGSSVAVALLGGLIAAATTPRDGVRLALAVDGTAYLLAAALTLSLRKTHASRIIDAPVNCEDHVA</sequence>
<feature type="transmembrane region" description="Helical" evidence="8">
    <location>
        <begin position="296"/>
        <end position="317"/>
    </location>
</feature>
<feature type="transmembrane region" description="Helical" evidence="8">
    <location>
        <begin position="136"/>
        <end position="158"/>
    </location>
</feature>
<evidence type="ECO:0000256" key="7">
    <source>
        <dbReference type="ARBA" id="ARBA00023251"/>
    </source>
</evidence>
<evidence type="ECO:0000256" key="4">
    <source>
        <dbReference type="ARBA" id="ARBA00022692"/>
    </source>
</evidence>
<keyword evidence="11" id="KW-1185">Reference proteome</keyword>
<feature type="transmembrane region" description="Helical" evidence="8">
    <location>
        <begin position="164"/>
        <end position="181"/>
    </location>
</feature>
<name>A0ABV3K1D6_STRON</name>
<evidence type="ECO:0000256" key="2">
    <source>
        <dbReference type="ARBA" id="ARBA00022448"/>
    </source>
</evidence>
<evidence type="ECO:0000313" key="11">
    <source>
        <dbReference type="Proteomes" id="UP001552594"/>
    </source>
</evidence>
<keyword evidence="6 8" id="KW-0472">Membrane</keyword>
<keyword evidence="4 8" id="KW-0812">Transmembrane</keyword>
<gene>
    <name evidence="10" type="ORF">AB0L16_20670</name>
</gene>
<comment type="subcellular location">
    <subcellularLocation>
        <location evidence="1">Cell membrane</location>
        <topology evidence="1">Multi-pass membrane protein</topology>
    </subcellularLocation>
</comment>
<dbReference type="Gene3D" id="1.20.1720.10">
    <property type="entry name" value="Multidrug resistance protein D"/>
    <property type="match status" value="1"/>
</dbReference>
<feature type="domain" description="Major facilitator superfamily (MFS) profile" evidence="9">
    <location>
        <begin position="12"/>
        <end position="448"/>
    </location>
</feature>
<feature type="transmembrane region" description="Helical" evidence="8">
    <location>
        <begin position="424"/>
        <end position="443"/>
    </location>
</feature>